<gene>
    <name evidence="1" type="ORF">GV829_05535</name>
</gene>
<sequence>MDLDALLLHYFHSDDPDTLDETTLSAGIGRLAIDFGMERSPERRFALWVLLDSFAAAPPPAEAFDDPVQRDAANRYLDTLWKAERH</sequence>
<protein>
    <submittedName>
        <fullName evidence="1">Uncharacterized protein</fullName>
    </submittedName>
</protein>
<dbReference type="Proteomes" id="UP000503018">
    <property type="component" value="Chromosome"/>
</dbReference>
<proteinExistence type="predicted"/>
<dbReference type="KEGG" id="slan:GV829_05535"/>
<evidence type="ECO:0000313" key="2">
    <source>
        <dbReference type="Proteomes" id="UP000503018"/>
    </source>
</evidence>
<reference evidence="1 2" key="1">
    <citation type="submission" date="2020-01" db="EMBL/GenBank/DDBJ databases">
        <title>Sphingomonas sp. strain CSW-10.</title>
        <authorList>
            <person name="Chen W.-M."/>
        </authorList>
    </citation>
    <scope>NUCLEOTIDE SEQUENCE [LARGE SCALE GENOMIC DNA]</scope>
    <source>
        <strain evidence="1 2">CSW-10</strain>
    </source>
</reference>
<organism evidence="1 2">
    <name type="scientific">Sphingomonas lacunae</name>
    <dbReference type="NCBI Taxonomy" id="2698828"/>
    <lineage>
        <taxon>Bacteria</taxon>
        <taxon>Pseudomonadati</taxon>
        <taxon>Pseudomonadota</taxon>
        <taxon>Alphaproteobacteria</taxon>
        <taxon>Sphingomonadales</taxon>
        <taxon>Sphingomonadaceae</taxon>
        <taxon>Sphingomonas</taxon>
    </lineage>
</organism>
<keyword evidence="2" id="KW-1185">Reference proteome</keyword>
<accession>A0A6M4B2E4</accession>
<dbReference type="AlphaFoldDB" id="A0A6M4B2E4"/>
<name>A0A6M4B2E4_9SPHN</name>
<evidence type="ECO:0000313" key="1">
    <source>
        <dbReference type="EMBL" id="QJQ33591.1"/>
    </source>
</evidence>
<dbReference type="EMBL" id="CP053015">
    <property type="protein sequence ID" value="QJQ33591.1"/>
    <property type="molecule type" value="Genomic_DNA"/>
</dbReference>